<feature type="domain" description="C2H2-type" evidence="9">
    <location>
        <begin position="148"/>
        <end position="178"/>
    </location>
</feature>
<gene>
    <name evidence="10" type="ORF">HPB48_008852</name>
</gene>
<evidence type="ECO:0000256" key="5">
    <source>
        <dbReference type="ARBA" id="ARBA00022833"/>
    </source>
</evidence>
<reference evidence="10 11" key="1">
    <citation type="journal article" date="2020" name="Cell">
        <title>Large-Scale Comparative Analyses of Tick Genomes Elucidate Their Genetic Diversity and Vector Capacities.</title>
        <authorList>
            <consortium name="Tick Genome and Microbiome Consortium (TIGMIC)"/>
            <person name="Jia N."/>
            <person name="Wang J."/>
            <person name="Shi W."/>
            <person name="Du L."/>
            <person name="Sun Y."/>
            <person name="Zhan W."/>
            <person name="Jiang J.F."/>
            <person name="Wang Q."/>
            <person name="Zhang B."/>
            <person name="Ji P."/>
            <person name="Bell-Sakyi L."/>
            <person name="Cui X.M."/>
            <person name="Yuan T.T."/>
            <person name="Jiang B.G."/>
            <person name="Yang W.F."/>
            <person name="Lam T.T."/>
            <person name="Chang Q.C."/>
            <person name="Ding S.J."/>
            <person name="Wang X.J."/>
            <person name="Zhu J.G."/>
            <person name="Ruan X.D."/>
            <person name="Zhao L."/>
            <person name="Wei J.T."/>
            <person name="Ye R.Z."/>
            <person name="Que T.C."/>
            <person name="Du C.H."/>
            <person name="Zhou Y.H."/>
            <person name="Cheng J.X."/>
            <person name="Dai P.F."/>
            <person name="Guo W.B."/>
            <person name="Han X.H."/>
            <person name="Huang E.J."/>
            <person name="Li L.F."/>
            <person name="Wei W."/>
            <person name="Gao Y.C."/>
            <person name="Liu J.Z."/>
            <person name="Shao H.Z."/>
            <person name="Wang X."/>
            <person name="Wang C.C."/>
            <person name="Yang T.C."/>
            <person name="Huo Q.B."/>
            <person name="Li W."/>
            <person name="Chen H.Y."/>
            <person name="Chen S.E."/>
            <person name="Zhou L.G."/>
            <person name="Ni X.B."/>
            <person name="Tian J.H."/>
            <person name="Sheng Y."/>
            <person name="Liu T."/>
            <person name="Pan Y.S."/>
            <person name="Xia L.Y."/>
            <person name="Li J."/>
            <person name="Zhao F."/>
            <person name="Cao W.C."/>
        </authorList>
    </citation>
    <scope>NUCLEOTIDE SEQUENCE [LARGE SCALE GENOMIC DNA]</scope>
    <source>
        <strain evidence="10">HaeL-2018</strain>
    </source>
</reference>
<evidence type="ECO:0000256" key="7">
    <source>
        <dbReference type="PROSITE-ProRule" id="PRU00042"/>
    </source>
</evidence>
<sequence length="213" mass="24770">MMSSLLTCRIHRKTVQAHERNHNEEEVYTFELSPPKHQSRNEPSRGKTSQAVRVTGRRSQNDKAANTCDICQKEVAHPWYLEVHKQLHTGERPYVCGVCQKRFHVKSGLTAHRKAHEQRHTCECGRRFISKKDLDFHSQVHTMGKRPHVCGVCQEAFVCREKLVLHEKSAHARVVERPYKCITCHEGFPHKMALISHDCKMVWSRMAQTKKKS</sequence>
<dbReference type="FunFam" id="3.30.160.60:FF:000557">
    <property type="entry name" value="zinc finger and SCAN domain-containing protein 29"/>
    <property type="match status" value="1"/>
</dbReference>
<keyword evidence="11" id="KW-1185">Reference proteome</keyword>
<proteinExistence type="predicted"/>
<name>A0A9J6GQH0_HAELO</name>
<dbReference type="GO" id="GO:0008270">
    <property type="term" value="F:zinc ion binding"/>
    <property type="evidence" value="ECO:0007669"/>
    <property type="project" value="UniProtKB-KW"/>
</dbReference>
<feature type="region of interest" description="Disordered" evidence="8">
    <location>
        <begin position="27"/>
        <end position="60"/>
    </location>
</feature>
<dbReference type="OrthoDB" id="8685330at2759"/>
<dbReference type="OMA" id="HERNHNE"/>
<accession>A0A9J6GQH0</accession>
<comment type="subcellular location">
    <subcellularLocation>
        <location evidence="1">Nucleus</location>
    </subcellularLocation>
</comment>
<evidence type="ECO:0000256" key="4">
    <source>
        <dbReference type="ARBA" id="ARBA00022771"/>
    </source>
</evidence>
<keyword evidence="3" id="KW-0677">Repeat</keyword>
<dbReference type="PROSITE" id="PS00028">
    <property type="entry name" value="ZINC_FINGER_C2H2_1"/>
    <property type="match status" value="3"/>
</dbReference>
<dbReference type="PROSITE" id="PS50157">
    <property type="entry name" value="ZINC_FINGER_C2H2_2"/>
    <property type="match status" value="4"/>
</dbReference>
<keyword evidence="4 7" id="KW-0863">Zinc-finger</keyword>
<feature type="domain" description="C2H2-type" evidence="9">
    <location>
        <begin position="94"/>
        <end position="121"/>
    </location>
</feature>
<evidence type="ECO:0000256" key="2">
    <source>
        <dbReference type="ARBA" id="ARBA00022723"/>
    </source>
</evidence>
<dbReference type="PANTHER" id="PTHR24381">
    <property type="entry name" value="ZINC FINGER PROTEIN"/>
    <property type="match status" value="1"/>
</dbReference>
<evidence type="ECO:0000313" key="11">
    <source>
        <dbReference type="Proteomes" id="UP000821853"/>
    </source>
</evidence>
<dbReference type="GO" id="GO:0000981">
    <property type="term" value="F:DNA-binding transcription factor activity, RNA polymerase II-specific"/>
    <property type="evidence" value="ECO:0007669"/>
    <property type="project" value="TreeGrafter"/>
</dbReference>
<evidence type="ECO:0000256" key="3">
    <source>
        <dbReference type="ARBA" id="ARBA00022737"/>
    </source>
</evidence>
<dbReference type="VEuPathDB" id="VectorBase:HLOH_056701"/>
<organism evidence="10 11">
    <name type="scientific">Haemaphysalis longicornis</name>
    <name type="common">Bush tick</name>
    <dbReference type="NCBI Taxonomy" id="44386"/>
    <lineage>
        <taxon>Eukaryota</taxon>
        <taxon>Metazoa</taxon>
        <taxon>Ecdysozoa</taxon>
        <taxon>Arthropoda</taxon>
        <taxon>Chelicerata</taxon>
        <taxon>Arachnida</taxon>
        <taxon>Acari</taxon>
        <taxon>Parasitiformes</taxon>
        <taxon>Ixodida</taxon>
        <taxon>Ixodoidea</taxon>
        <taxon>Ixodidae</taxon>
        <taxon>Haemaphysalinae</taxon>
        <taxon>Haemaphysalis</taxon>
    </lineage>
</organism>
<keyword evidence="6" id="KW-0539">Nucleus</keyword>
<evidence type="ECO:0000259" key="9">
    <source>
        <dbReference type="PROSITE" id="PS50157"/>
    </source>
</evidence>
<protein>
    <recommendedName>
        <fullName evidence="9">C2H2-type domain-containing protein</fullName>
    </recommendedName>
</protein>
<dbReference type="InterPro" id="IPR013087">
    <property type="entry name" value="Znf_C2H2_type"/>
</dbReference>
<dbReference type="AlphaFoldDB" id="A0A9J6GQH0"/>
<dbReference type="SUPFAM" id="SSF57667">
    <property type="entry name" value="beta-beta-alpha zinc fingers"/>
    <property type="match status" value="2"/>
</dbReference>
<dbReference type="Proteomes" id="UP000821853">
    <property type="component" value="Chromosome 8"/>
</dbReference>
<dbReference type="Pfam" id="PF00096">
    <property type="entry name" value="zf-C2H2"/>
    <property type="match status" value="1"/>
</dbReference>
<evidence type="ECO:0000256" key="1">
    <source>
        <dbReference type="ARBA" id="ARBA00004123"/>
    </source>
</evidence>
<dbReference type="PANTHER" id="PTHR24381:SF393">
    <property type="entry name" value="CHROMATIN-LINKED ADAPTOR FOR MSL PROTEINS, ISOFORM B"/>
    <property type="match status" value="1"/>
</dbReference>
<evidence type="ECO:0000256" key="8">
    <source>
        <dbReference type="SAM" id="MobiDB-lite"/>
    </source>
</evidence>
<feature type="domain" description="C2H2-type" evidence="9">
    <location>
        <begin position="66"/>
        <end position="93"/>
    </location>
</feature>
<dbReference type="InterPro" id="IPR036236">
    <property type="entry name" value="Znf_C2H2_sf"/>
</dbReference>
<feature type="domain" description="C2H2-type" evidence="9">
    <location>
        <begin position="120"/>
        <end position="146"/>
    </location>
</feature>
<evidence type="ECO:0000313" key="10">
    <source>
        <dbReference type="EMBL" id="KAH9380766.1"/>
    </source>
</evidence>
<dbReference type="Gene3D" id="3.30.160.60">
    <property type="entry name" value="Classic Zinc Finger"/>
    <property type="match status" value="3"/>
</dbReference>
<dbReference type="EMBL" id="JABSTR010000010">
    <property type="protein sequence ID" value="KAH9380766.1"/>
    <property type="molecule type" value="Genomic_DNA"/>
</dbReference>
<keyword evidence="2" id="KW-0479">Metal-binding</keyword>
<comment type="caution">
    <text evidence="10">The sequence shown here is derived from an EMBL/GenBank/DDBJ whole genome shotgun (WGS) entry which is preliminary data.</text>
</comment>
<dbReference type="SMART" id="SM00355">
    <property type="entry name" value="ZnF_C2H2"/>
    <property type="match status" value="5"/>
</dbReference>
<evidence type="ECO:0000256" key="6">
    <source>
        <dbReference type="ARBA" id="ARBA00023242"/>
    </source>
</evidence>
<dbReference type="GO" id="GO:0000977">
    <property type="term" value="F:RNA polymerase II transcription regulatory region sequence-specific DNA binding"/>
    <property type="evidence" value="ECO:0007669"/>
    <property type="project" value="TreeGrafter"/>
</dbReference>
<keyword evidence="5" id="KW-0862">Zinc</keyword>
<dbReference type="GO" id="GO:0005634">
    <property type="term" value="C:nucleus"/>
    <property type="evidence" value="ECO:0007669"/>
    <property type="project" value="UniProtKB-SubCell"/>
</dbReference>